<proteinExistence type="predicted"/>
<accession>A0A852VEK3</accession>
<dbReference type="GO" id="GO:0046872">
    <property type="term" value="F:metal ion binding"/>
    <property type="evidence" value="ECO:0007669"/>
    <property type="project" value="UniProtKB-KW"/>
</dbReference>
<dbReference type="PROSITE" id="PS51695">
    <property type="entry name" value="SEDOLISIN"/>
    <property type="match status" value="1"/>
</dbReference>
<dbReference type="Gene3D" id="3.40.50.200">
    <property type="entry name" value="Peptidase S8/S53 domain"/>
    <property type="match status" value="1"/>
</dbReference>
<dbReference type="Gene3D" id="2.60.40.10">
    <property type="entry name" value="Immunoglobulins"/>
    <property type="match status" value="1"/>
</dbReference>
<keyword evidence="6" id="KW-0106">Calcium</keyword>
<dbReference type="GO" id="GO:0008240">
    <property type="term" value="F:tripeptidyl-peptidase activity"/>
    <property type="evidence" value="ECO:0007669"/>
    <property type="project" value="TreeGrafter"/>
</dbReference>
<dbReference type="AlphaFoldDB" id="A0A852VEK3"/>
<dbReference type="CDD" id="cd11377">
    <property type="entry name" value="Pro-peptidase_S53"/>
    <property type="match status" value="1"/>
</dbReference>
<evidence type="ECO:0000256" key="6">
    <source>
        <dbReference type="ARBA" id="ARBA00022837"/>
    </source>
</evidence>
<evidence type="ECO:0000313" key="10">
    <source>
        <dbReference type="EMBL" id="NYF89359.1"/>
    </source>
</evidence>
<dbReference type="PANTHER" id="PTHR14218">
    <property type="entry name" value="PROTEASE S8 TRIPEPTIDYL PEPTIDASE I CLN2"/>
    <property type="match status" value="1"/>
</dbReference>
<keyword evidence="5" id="KW-0720">Serine protease</keyword>
<keyword evidence="2 10" id="KW-0645">Protease</keyword>
<dbReference type="InterPro" id="IPR050819">
    <property type="entry name" value="Tripeptidyl-peptidase_I"/>
</dbReference>
<keyword evidence="4" id="KW-0378">Hydrolase</keyword>
<dbReference type="PROSITE" id="PS00138">
    <property type="entry name" value="SUBTILASE_SER"/>
    <property type="match status" value="1"/>
</dbReference>
<evidence type="ECO:0000256" key="7">
    <source>
        <dbReference type="ARBA" id="ARBA00023145"/>
    </source>
</evidence>
<dbReference type="SUPFAM" id="SSF54897">
    <property type="entry name" value="Protease propeptides/inhibitors"/>
    <property type="match status" value="1"/>
</dbReference>
<keyword evidence="7" id="KW-0865">Zymogen</keyword>
<dbReference type="InterPro" id="IPR023828">
    <property type="entry name" value="Peptidase_S8_Ser-AS"/>
</dbReference>
<dbReference type="InterPro" id="IPR015366">
    <property type="entry name" value="S53_propep"/>
</dbReference>
<feature type="chain" id="PRO_5032788398" evidence="8">
    <location>
        <begin position="26"/>
        <end position="954"/>
    </location>
</feature>
<dbReference type="InterPro" id="IPR030400">
    <property type="entry name" value="Sedolisin_dom"/>
</dbReference>
<dbReference type="Pfam" id="PF09286">
    <property type="entry name" value="Pro-kuma_activ"/>
    <property type="match status" value="1"/>
</dbReference>
<dbReference type="InterPro" id="IPR036852">
    <property type="entry name" value="Peptidase_S8/S53_dom_sf"/>
</dbReference>
<protein>
    <submittedName>
        <fullName evidence="10">Subtilase family serine protease</fullName>
    </submittedName>
</protein>
<dbReference type="CDD" id="cd04056">
    <property type="entry name" value="Peptidases_S53"/>
    <property type="match status" value="1"/>
</dbReference>
<evidence type="ECO:0000256" key="8">
    <source>
        <dbReference type="SAM" id="SignalP"/>
    </source>
</evidence>
<dbReference type="SUPFAM" id="SSF52743">
    <property type="entry name" value="Subtilisin-like"/>
    <property type="match status" value="1"/>
</dbReference>
<dbReference type="GO" id="GO:0006508">
    <property type="term" value="P:proteolysis"/>
    <property type="evidence" value="ECO:0007669"/>
    <property type="project" value="UniProtKB-KW"/>
</dbReference>
<evidence type="ECO:0000259" key="9">
    <source>
        <dbReference type="PROSITE" id="PS51695"/>
    </source>
</evidence>
<dbReference type="InterPro" id="IPR013783">
    <property type="entry name" value="Ig-like_fold"/>
</dbReference>
<gene>
    <name evidence="10" type="ORF">HDF08_001426</name>
</gene>
<reference evidence="10 11" key="1">
    <citation type="submission" date="2020-07" db="EMBL/GenBank/DDBJ databases">
        <title>Genomic Encyclopedia of Type Strains, Phase IV (KMG-V): Genome sequencing to study the core and pangenomes of soil and plant-associated prokaryotes.</title>
        <authorList>
            <person name="Whitman W."/>
        </authorList>
    </citation>
    <scope>NUCLEOTIDE SEQUENCE [LARGE SCALE GENOMIC DNA]</scope>
    <source>
        <strain evidence="10 11">M8UP22</strain>
    </source>
</reference>
<name>A0A852VEK3_9BACT</name>
<organism evidence="10 11">
    <name type="scientific">Tunturiibacter lichenicola</name>
    <dbReference type="NCBI Taxonomy" id="2051959"/>
    <lineage>
        <taxon>Bacteria</taxon>
        <taxon>Pseudomonadati</taxon>
        <taxon>Acidobacteriota</taxon>
        <taxon>Terriglobia</taxon>
        <taxon>Terriglobales</taxon>
        <taxon>Acidobacteriaceae</taxon>
        <taxon>Tunturiibacter</taxon>
    </lineage>
</organism>
<dbReference type="SMART" id="SM00944">
    <property type="entry name" value="Pro-kuma_activ"/>
    <property type="match status" value="1"/>
</dbReference>
<evidence type="ECO:0000313" key="11">
    <source>
        <dbReference type="Proteomes" id="UP000564385"/>
    </source>
</evidence>
<comment type="caution">
    <text evidence="10">The sequence shown here is derived from an EMBL/GenBank/DDBJ whole genome shotgun (WGS) entry which is preliminary data.</text>
</comment>
<comment type="cofactor">
    <cofactor evidence="1">
        <name>Ca(2+)</name>
        <dbReference type="ChEBI" id="CHEBI:29108"/>
    </cofactor>
</comment>
<feature type="domain" description="Peptidase S53" evidence="9">
    <location>
        <begin position="230"/>
        <end position="650"/>
    </location>
</feature>
<dbReference type="Proteomes" id="UP000564385">
    <property type="component" value="Unassembled WGS sequence"/>
</dbReference>
<evidence type="ECO:0000256" key="1">
    <source>
        <dbReference type="ARBA" id="ARBA00001913"/>
    </source>
</evidence>
<dbReference type="EMBL" id="JACCCU010000001">
    <property type="protein sequence ID" value="NYF89359.1"/>
    <property type="molecule type" value="Genomic_DNA"/>
</dbReference>
<evidence type="ECO:0000256" key="3">
    <source>
        <dbReference type="ARBA" id="ARBA00022723"/>
    </source>
</evidence>
<evidence type="ECO:0000256" key="4">
    <source>
        <dbReference type="ARBA" id="ARBA00022801"/>
    </source>
</evidence>
<dbReference type="PANTHER" id="PTHR14218:SF15">
    <property type="entry name" value="TRIPEPTIDYL-PEPTIDASE 1"/>
    <property type="match status" value="1"/>
</dbReference>
<keyword evidence="3" id="KW-0479">Metal-binding</keyword>
<sequence length="954" mass="98250">MKHLRRVLLPLLTVALLVSSLPSFSQTPASQTSFAQTPEPRIKGAITGSSRAVLANSRTPRVRDAEDRGAVASNTPIPGITLVFKRSPTQEANLQELLAAQQNTASPLYHQWLTPETFATRFGVAAEDIAATQSWLTSRGFHIDSVSRSRDRITFSGTAAQVQAAFSTELHHYRTTEGEQHFAPAADLTLPAELVPVTAAVLHLSDFRPKPNVKIRPHPDYTAAPTQIHYLGPQDITVMYDLNPLYQISSGTGQGLAVVGQSYVNLSEGVSYFRGNLAPGTVNISTVLVPNSGVEATSPGDEGESEIDLEYSSGIATNANIFLVYVGSNQNFDVFDALSFAITENIAPVVSISYGICEQLLSASELSQNNALFEEAASQGQTLVASSGDSGSTACASFPSSEATTAQQQALAVSFPASSPYVTAVGGTQMAPGTFTSGANSYWDGATSSDVISSLLSYVPEVAWNEDSASNGIAAGGGGASTVFPRPTWQSAFPGIPAGSFRLLPDIALQSSIDNPGFLFCTTDPSLADLQGLTNSCANGLLGSNNKYTVAGGTSFAAPIFAGYIALLNGAKNATGQGNVNTMLYTLASTPTTYATAFHDITSGTNACLPVAAVCSTPGQSNYAAATGYDQATGLGSIDFNALTKVWPASSAANLLPTVVNLTVSPTAAAVAEPVSIQIGIGPLYAQTAINVPTGSVSVSVDGVVAQASLALSANSTATYSLIAPSTPGYHLIVVTYSGDATHSTSTSTYSLLAGSVTATGSFSVSAANLTVANGSQGSIPISATPAAGYSGRVAWSLAASTTNGTAEVCYTIRPSTTSNLNAATLTIFVGSACNSPSPAVRSNLRPIHPGVAAKREAPYPWRKTQIALYAGLILCGFLARHRRKIPLSLLLALASLTCIATTLTGCGGGSGGNNPGTPPAVSSNATTYTLTLTGKDSVNTSITASTTFTLTVN</sequence>
<evidence type="ECO:0000256" key="5">
    <source>
        <dbReference type="ARBA" id="ARBA00022825"/>
    </source>
</evidence>
<dbReference type="GO" id="GO:0004252">
    <property type="term" value="F:serine-type endopeptidase activity"/>
    <property type="evidence" value="ECO:0007669"/>
    <property type="project" value="InterPro"/>
</dbReference>
<evidence type="ECO:0000256" key="2">
    <source>
        <dbReference type="ARBA" id="ARBA00022670"/>
    </source>
</evidence>
<keyword evidence="8" id="KW-0732">Signal</keyword>
<feature type="signal peptide" evidence="8">
    <location>
        <begin position="1"/>
        <end position="25"/>
    </location>
</feature>